<keyword evidence="2" id="KW-1185">Reference proteome</keyword>
<dbReference type="EMBL" id="BSXS01001627">
    <property type="protein sequence ID" value="GME76751.1"/>
    <property type="molecule type" value="Genomic_DNA"/>
</dbReference>
<sequence>MAKGKNSNKTSGSGATAVTPNKTKPSKVVKPSKPKKSKKNKQDKNNLKPKLKGKKARSRSQKSLEKQKKEDKEKNEVIPHTNSYGVLEMASDDDDEIINVSDASDDDDGDEDSEEHSSSEAKDGSSDDDDIILIDSDQSDSDSDSSDDDNNNSSGKGNEPKEHNDMSDNVDFIGFDLSSDEEEEKNKFDDDYDDADDNEYLSNDEGTYHTKSTKHKVGAKNSQYPWIRNNDHSKQIEISDWLTIEIKDFVQYISPAADEIKARNNCVERLRYHITQLWPDAELHCFGSYATDLYLPGSDIDMVVISKKRNGKYDNKSSLFQLSSYLRQNKLAKNIETIAKAKVPIIKFVDPETQIHIDISFERTNGITAAELIIQWIKTTPALRELVLIIKQFLDVRKLNVVHTGGLGGFATICLVYAFLKLHPRVVTNTINPMDNLGVLLIEFFELYGYNFGYDEVAIAFKENGDPIPT</sequence>
<comment type="caution">
    <text evidence="1">The sequence shown here is derived from an EMBL/GenBank/DDBJ whole genome shotgun (WGS) entry which is preliminary data.</text>
</comment>
<protein>
    <submittedName>
        <fullName evidence="1">Unnamed protein product</fullName>
    </submittedName>
</protein>
<evidence type="ECO:0000313" key="2">
    <source>
        <dbReference type="Proteomes" id="UP001165064"/>
    </source>
</evidence>
<evidence type="ECO:0000313" key="1">
    <source>
        <dbReference type="EMBL" id="GME76751.1"/>
    </source>
</evidence>
<dbReference type="Proteomes" id="UP001165064">
    <property type="component" value="Unassembled WGS sequence"/>
</dbReference>
<gene>
    <name evidence="1" type="ORF">Amon02_000274600</name>
</gene>
<proteinExistence type="predicted"/>
<organism evidence="1 2">
    <name type="scientific">Ambrosiozyma monospora</name>
    <name type="common">Yeast</name>
    <name type="synonym">Endomycopsis monosporus</name>
    <dbReference type="NCBI Taxonomy" id="43982"/>
    <lineage>
        <taxon>Eukaryota</taxon>
        <taxon>Fungi</taxon>
        <taxon>Dikarya</taxon>
        <taxon>Ascomycota</taxon>
        <taxon>Saccharomycotina</taxon>
        <taxon>Pichiomycetes</taxon>
        <taxon>Pichiales</taxon>
        <taxon>Pichiaceae</taxon>
        <taxon>Ambrosiozyma</taxon>
    </lineage>
</organism>
<name>A0ACB5SYK7_AMBMO</name>
<accession>A0ACB5SYK7</accession>
<reference evidence="1" key="1">
    <citation type="submission" date="2023-04" db="EMBL/GenBank/DDBJ databases">
        <title>Ambrosiozyma monospora NBRC 10751.</title>
        <authorList>
            <person name="Ichikawa N."/>
            <person name="Sato H."/>
            <person name="Tonouchi N."/>
        </authorList>
    </citation>
    <scope>NUCLEOTIDE SEQUENCE</scope>
    <source>
        <strain evidence="1">NBRC 10751</strain>
    </source>
</reference>